<feature type="binding site" evidence="6">
    <location>
        <begin position="329"/>
        <end position="332"/>
    </location>
    <ligand>
        <name>GTP</name>
        <dbReference type="ChEBI" id="CHEBI:37565"/>
    </ligand>
</feature>
<keyword evidence="6" id="KW-0378">Hydrolase</keyword>
<protein>
    <recommendedName>
        <fullName evidence="6">tRNA modification GTPase MnmE</fullName>
        <ecNumber evidence="6">3.6.-.-</ecNumber>
    </recommendedName>
</protein>
<organism evidence="9 10">
    <name type="scientific">Haloferula helveola</name>
    <dbReference type="NCBI Taxonomy" id="490095"/>
    <lineage>
        <taxon>Bacteria</taxon>
        <taxon>Pseudomonadati</taxon>
        <taxon>Verrucomicrobiota</taxon>
        <taxon>Verrucomicrobiia</taxon>
        <taxon>Verrucomicrobiales</taxon>
        <taxon>Verrucomicrobiaceae</taxon>
        <taxon>Haloferula</taxon>
    </lineage>
</organism>
<dbReference type="InterPro" id="IPR005225">
    <property type="entry name" value="Small_GTP-bd"/>
</dbReference>
<evidence type="ECO:0000256" key="2">
    <source>
        <dbReference type="ARBA" id="ARBA00022694"/>
    </source>
</evidence>
<dbReference type="InterPro" id="IPR027266">
    <property type="entry name" value="TrmE/GcvT-like"/>
</dbReference>
<proteinExistence type="inferred from homology"/>
<dbReference type="PROSITE" id="PS51709">
    <property type="entry name" value="G_TRME"/>
    <property type="match status" value="1"/>
</dbReference>
<sequence length="446" mass="47420">MAAGETIAALATAGGTGAVALIRVSGPDAGAVVSKACDEDRPFPDRRAVLRTIRTADGGVLDQVLVTRFEAPRSYTGEEVVEVATHGGRLVTRRVLERLLECGSRSAAPGEFTERAFLNGKLDLTQAEAVMDLISAQSDLALRAAHEQLEGGIGRRTDELRQDLIGTVAQLEAWIDFPEEDIDPETGEALVARIRAVREQVGALLSTADQGRILREGLRTVICGRPNAGKSSLMNALLGSDRAIVSETAGTTRDTIEELLVVDGVPLRMIDTAGLRAAGDVIEEEGIRRTMKEAGRADLLLIVVDGSLPPAEAMPADLPSVSRSIVILNKADLGEAAGWDVPDAVRVSCTDGRGLEDLRHRIRELADLGEADWGEHSVAINARHRDCLTRTAASLDAAEGALLEGADPEITALSLRESLDYLGEVAGRVDTEEILGSIFSQFCIGK</sequence>
<evidence type="ECO:0000256" key="7">
    <source>
        <dbReference type="RuleBase" id="RU003313"/>
    </source>
</evidence>
<dbReference type="SUPFAM" id="SSF52540">
    <property type="entry name" value="P-loop containing nucleoside triphosphate hydrolases"/>
    <property type="match status" value="1"/>
</dbReference>
<dbReference type="InterPro" id="IPR027368">
    <property type="entry name" value="MnmE_dom2"/>
</dbReference>
<feature type="binding site" evidence="6">
    <location>
        <position position="446"/>
    </location>
    <ligand>
        <name>(6S)-5-formyl-5,6,7,8-tetrahydrofolate</name>
        <dbReference type="ChEBI" id="CHEBI:57457"/>
    </ligand>
</feature>
<dbReference type="InterPro" id="IPR004520">
    <property type="entry name" value="GTPase_MnmE"/>
</dbReference>
<reference evidence="9 10" key="1">
    <citation type="submission" date="2021-06" db="EMBL/GenBank/DDBJ databases">
        <title>Complete genome of Haloferula helveola possessing various polysaccharide degrading enzymes.</title>
        <authorList>
            <person name="Takami H."/>
            <person name="Huang C."/>
            <person name="Hamasaki K."/>
        </authorList>
    </citation>
    <scope>NUCLEOTIDE SEQUENCE [LARGE SCALE GENOMIC DNA]</scope>
    <source>
        <strain evidence="9 10">CN-1</strain>
    </source>
</reference>
<comment type="caution">
    <text evidence="6">Lacks conserved residue(s) required for the propagation of feature annotation.</text>
</comment>
<evidence type="ECO:0000256" key="3">
    <source>
        <dbReference type="ARBA" id="ARBA00022741"/>
    </source>
</evidence>
<dbReference type="Pfam" id="PF10396">
    <property type="entry name" value="TrmE_N"/>
    <property type="match status" value="1"/>
</dbReference>
<dbReference type="Gene3D" id="1.20.120.430">
    <property type="entry name" value="tRNA modification GTPase MnmE domain 2"/>
    <property type="match status" value="1"/>
</dbReference>
<feature type="binding site" evidence="6">
    <location>
        <position position="82"/>
    </location>
    <ligand>
        <name>(6S)-5-formyl-5,6,7,8-tetrahydrofolate</name>
        <dbReference type="ChEBI" id="CHEBI:57457"/>
    </ligand>
</feature>
<evidence type="ECO:0000256" key="4">
    <source>
        <dbReference type="ARBA" id="ARBA00022958"/>
    </source>
</evidence>
<comment type="similarity">
    <text evidence="1 6 7">Belongs to the TRAFAC class TrmE-Era-EngA-EngB-Septin-like GTPase superfamily. TrmE GTPase family.</text>
</comment>
<evidence type="ECO:0000313" key="9">
    <source>
        <dbReference type="EMBL" id="BCX46417.1"/>
    </source>
</evidence>
<keyword evidence="10" id="KW-1185">Reference proteome</keyword>
<evidence type="ECO:0000313" key="10">
    <source>
        <dbReference type="Proteomes" id="UP001374893"/>
    </source>
</evidence>
<dbReference type="CDD" id="cd04164">
    <property type="entry name" value="trmE"/>
    <property type="match status" value="1"/>
</dbReference>
<keyword evidence="6" id="KW-0963">Cytoplasm</keyword>
<dbReference type="CDD" id="cd14858">
    <property type="entry name" value="TrmE_N"/>
    <property type="match status" value="1"/>
</dbReference>
<evidence type="ECO:0000256" key="6">
    <source>
        <dbReference type="HAMAP-Rule" id="MF_00379"/>
    </source>
</evidence>
<dbReference type="HAMAP" id="MF_00379">
    <property type="entry name" value="GTPase_MnmE"/>
    <property type="match status" value="1"/>
</dbReference>
<dbReference type="InterPro" id="IPR025867">
    <property type="entry name" value="MnmE_helical"/>
</dbReference>
<feature type="binding site" evidence="6">
    <location>
        <position position="252"/>
    </location>
    <ligand>
        <name>Mg(2+)</name>
        <dbReference type="ChEBI" id="CHEBI:18420"/>
    </ligand>
</feature>
<dbReference type="EC" id="3.6.-.-" evidence="6"/>
<feature type="domain" description="TrmE-type G" evidence="8">
    <location>
        <begin position="217"/>
        <end position="367"/>
    </location>
</feature>
<keyword evidence="2 6" id="KW-0819">tRNA processing</keyword>
<dbReference type="Gene3D" id="3.30.1360.120">
    <property type="entry name" value="Probable tRNA modification gtpase trme, domain 1"/>
    <property type="match status" value="1"/>
</dbReference>
<dbReference type="PANTHER" id="PTHR42714:SF2">
    <property type="entry name" value="TRNA MODIFICATION GTPASE GTPBP3, MITOCHONDRIAL"/>
    <property type="match status" value="1"/>
</dbReference>
<evidence type="ECO:0000256" key="5">
    <source>
        <dbReference type="ARBA" id="ARBA00023134"/>
    </source>
</evidence>
<keyword evidence="6" id="KW-0460">Magnesium</keyword>
<dbReference type="NCBIfam" id="NF003661">
    <property type="entry name" value="PRK05291.1-3"/>
    <property type="match status" value="1"/>
</dbReference>
<feature type="binding site" evidence="6">
    <location>
        <begin position="227"/>
        <end position="232"/>
    </location>
    <ligand>
        <name>GTP</name>
        <dbReference type="ChEBI" id="CHEBI:37565"/>
    </ligand>
</feature>
<feature type="binding site" evidence="6">
    <location>
        <position position="231"/>
    </location>
    <ligand>
        <name>Mg(2+)</name>
        <dbReference type="ChEBI" id="CHEBI:18420"/>
    </ligand>
</feature>
<gene>
    <name evidence="6 9" type="primary">mnmE</name>
    <name evidence="6" type="synonym">trmE</name>
    <name evidence="9" type="ORF">HAHE_03250</name>
</gene>
<dbReference type="NCBIfam" id="TIGR00450">
    <property type="entry name" value="mnmE_trmE_thdF"/>
    <property type="match status" value="1"/>
</dbReference>
<dbReference type="InterPro" id="IPR031168">
    <property type="entry name" value="G_TrmE"/>
</dbReference>
<dbReference type="EMBL" id="AP024702">
    <property type="protein sequence ID" value="BCX46417.1"/>
    <property type="molecule type" value="Genomic_DNA"/>
</dbReference>
<name>A0ABN6H007_9BACT</name>
<keyword evidence="3 6" id="KW-0547">Nucleotide-binding</keyword>
<feature type="binding site" evidence="6">
    <location>
        <position position="121"/>
    </location>
    <ligand>
        <name>(6S)-5-formyl-5,6,7,8-tetrahydrofolate</name>
        <dbReference type="ChEBI" id="CHEBI:57457"/>
    </ligand>
</feature>
<keyword evidence="5 6" id="KW-0342">GTP-binding</keyword>
<dbReference type="RefSeq" id="WP_338688004.1">
    <property type="nucleotide sequence ID" value="NZ_AP024702.1"/>
</dbReference>
<comment type="subcellular location">
    <subcellularLocation>
        <location evidence="6">Cytoplasm</location>
    </subcellularLocation>
</comment>
<dbReference type="NCBIfam" id="TIGR00231">
    <property type="entry name" value="small_GTP"/>
    <property type="match status" value="1"/>
</dbReference>
<dbReference type="InterPro" id="IPR006073">
    <property type="entry name" value="GTP-bd"/>
</dbReference>
<evidence type="ECO:0000259" key="8">
    <source>
        <dbReference type="PROSITE" id="PS51709"/>
    </source>
</evidence>
<dbReference type="Gene3D" id="3.40.50.300">
    <property type="entry name" value="P-loop containing nucleotide triphosphate hydrolases"/>
    <property type="match status" value="1"/>
</dbReference>
<feature type="binding site" evidence="6">
    <location>
        <begin position="246"/>
        <end position="252"/>
    </location>
    <ligand>
        <name>GTP</name>
        <dbReference type="ChEBI" id="CHEBI:37565"/>
    </ligand>
</feature>
<feature type="binding site" evidence="6">
    <location>
        <begin position="271"/>
        <end position="274"/>
    </location>
    <ligand>
        <name>GTP</name>
        <dbReference type="ChEBI" id="CHEBI:37565"/>
    </ligand>
</feature>
<dbReference type="Pfam" id="PF12631">
    <property type="entry name" value="MnmE_helical"/>
    <property type="match status" value="1"/>
</dbReference>
<accession>A0ABN6H007</accession>
<comment type="cofactor">
    <cofactor evidence="6">
        <name>K(+)</name>
        <dbReference type="ChEBI" id="CHEBI:29103"/>
    </cofactor>
    <text evidence="6">Binds 1 potassium ion per subunit.</text>
</comment>
<dbReference type="PANTHER" id="PTHR42714">
    <property type="entry name" value="TRNA MODIFICATION GTPASE GTPBP3"/>
    <property type="match status" value="1"/>
</dbReference>
<comment type="subunit">
    <text evidence="6">Homodimer. Heterotetramer of two MnmE and two MnmG subunits.</text>
</comment>
<comment type="function">
    <text evidence="6">Exhibits a very high intrinsic GTPase hydrolysis rate. Involved in the addition of a carboxymethylaminomethyl (cmnm) group at the wobble position (U34) of certain tRNAs, forming tRNA-cmnm(5)s(2)U34.</text>
</comment>
<dbReference type="Pfam" id="PF01926">
    <property type="entry name" value="MMR_HSR1"/>
    <property type="match status" value="1"/>
</dbReference>
<dbReference type="Proteomes" id="UP001374893">
    <property type="component" value="Chromosome"/>
</dbReference>
<keyword evidence="4 6" id="KW-0630">Potassium</keyword>
<feature type="binding site" evidence="6">
    <location>
        <position position="23"/>
    </location>
    <ligand>
        <name>(6S)-5-formyl-5,6,7,8-tetrahydrofolate</name>
        <dbReference type="ChEBI" id="CHEBI:57457"/>
    </ligand>
</feature>
<keyword evidence="6" id="KW-0479">Metal-binding</keyword>
<dbReference type="InterPro" id="IPR018948">
    <property type="entry name" value="GTP-bd_TrmE_N"/>
</dbReference>
<dbReference type="SUPFAM" id="SSF116878">
    <property type="entry name" value="TrmE connector domain"/>
    <property type="match status" value="1"/>
</dbReference>
<evidence type="ECO:0000256" key="1">
    <source>
        <dbReference type="ARBA" id="ARBA00011043"/>
    </source>
</evidence>
<dbReference type="InterPro" id="IPR027417">
    <property type="entry name" value="P-loop_NTPase"/>
</dbReference>